<dbReference type="SUPFAM" id="SSF52540">
    <property type="entry name" value="P-loop containing nucleoside triphosphate hydrolases"/>
    <property type="match status" value="1"/>
</dbReference>
<dbReference type="Pfam" id="PF00625">
    <property type="entry name" value="Guanylate_kin"/>
    <property type="match status" value="1"/>
</dbReference>
<dbReference type="InterPro" id="IPR027417">
    <property type="entry name" value="P-loop_NTPase"/>
</dbReference>
<evidence type="ECO:0000313" key="6">
    <source>
        <dbReference type="EMBL" id="KAG5178799.1"/>
    </source>
</evidence>
<evidence type="ECO:0000256" key="3">
    <source>
        <dbReference type="ARBA" id="ARBA00022777"/>
    </source>
</evidence>
<evidence type="ECO:0000256" key="2">
    <source>
        <dbReference type="ARBA" id="ARBA00022679"/>
    </source>
</evidence>
<keyword evidence="2" id="KW-0808">Transferase</keyword>
<keyword evidence="3" id="KW-0418">Kinase</keyword>
<dbReference type="Proteomes" id="UP000664859">
    <property type="component" value="Unassembled WGS sequence"/>
</dbReference>
<dbReference type="InterPro" id="IPR008145">
    <property type="entry name" value="GK/Ca_channel_bsu"/>
</dbReference>
<feature type="chain" id="PRO_5032920254" evidence="4">
    <location>
        <begin position="29"/>
        <end position="598"/>
    </location>
</feature>
<feature type="signal peptide" evidence="4">
    <location>
        <begin position="1"/>
        <end position="28"/>
    </location>
</feature>
<dbReference type="GO" id="GO:0005829">
    <property type="term" value="C:cytosol"/>
    <property type="evidence" value="ECO:0007669"/>
    <property type="project" value="TreeGrafter"/>
</dbReference>
<evidence type="ECO:0000259" key="5">
    <source>
        <dbReference type="PROSITE" id="PS50052"/>
    </source>
</evidence>
<feature type="domain" description="Guanylate kinase-like" evidence="5">
    <location>
        <begin position="396"/>
        <end position="595"/>
    </location>
</feature>
<comment type="similarity">
    <text evidence="1">Belongs to the guanylate kinase family.</text>
</comment>
<dbReference type="Gene3D" id="3.40.50.300">
    <property type="entry name" value="P-loop containing nucleotide triphosphate hydrolases"/>
    <property type="match status" value="1"/>
</dbReference>
<protein>
    <submittedName>
        <fullName evidence="6">P-loop containing nucleoside triphosphate hydrolase protein</fullName>
    </submittedName>
</protein>
<dbReference type="AlphaFoldDB" id="A0A835YPD8"/>
<dbReference type="PANTHER" id="PTHR23117:SF13">
    <property type="entry name" value="GUANYLATE KINASE"/>
    <property type="match status" value="1"/>
</dbReference>
<dbReference type="PROSITE" id="PS00856">
    <property type="entry name" value="GUANYLATE_KINASE_1"/>
    <property type="match status" value="1"/>
</dbReference>
<dbReference type="PANTHER" id="PTHR23117">
    <property type="entry name" value="GUANYLATE KINASE-RELATED"/>
    <property type="match status" value="1"/>
</dbReference>
<keyword evidence="6" id="KW-0378">Hydrolase</keyword>
<dbReference type="GO" id="GO:0004385">
    <property type="term" value="F:GMP kinase activity"/>
    <property type="evidence" value="ECO:0007669"/>
    <property type="project" value="TreeGrafter"/>
</dbReference>
<comment type="caution">
    <text evidence="6">The sequence shown here is derived from an EMBL/GenBank/DDBJ whole genome shotgun (WGS) entry which is preliminary data.</text>
</comment>
<keyword evidence="7" id="KW-1185">Reference proteome</keyword>
<organism evidence="6 7">
    <name type="scientific">Tribonema minus</name>
    <dbReference type="NCBI Taxonomy" id="303371"/>
    <lineage>
        <taxon>Eukaryota</taxon>
        <taxon>Sar</taxon>
        <taxon>Stramenopiles</taxon>
        <taxon>Ochrophyta</taxon>
        <taxon>PX clade</taxon>
        <taxon>Xanthophyceae</taxon>
        <taxon>Tribonematales</taxon>
        <taxon>Tribonemataceae</taxon>
        <taxon>Tribonema</taxon>
    </lineage>
</organism>
<evidence type="ECO:0000256" key="4">
    <source>
        <dbReference type="SAM" id="SignalP"/>
    </source>
</evidence>
<dbReference type="PROSITE" id="PS50052">
    <property type="entry name" value="GUANYLATE_KINASE_2"/>
    <property type="match status" value="1"/>
</dbReference>
<evidence type="ECO:0000313" key="7">
    <source>
        <dbReference type="Proteomes" id="UP000664859"/>
    </source>
</evidence>
<dbReference type="GO" id="GO:0016787">
    <property type="term" value="F:hydrolase activity"/>
    <property type="evidence" value="ECO:0007669"/>
    <property type="project" value="UniProtKB-KW"/>
</dbReference>
<dbReference type="EMBL" id="JAFCMP010000512">
    <property type="protein sequence ID" value="KAG5178799.1"/>
    <property type="molecule type" value="Genomic_DNA"/>
</dbReference>
<proteinExistence type="inferred from homology"/>
<evidence type="ECO:0000256" key="1">
    <source>
        <dbReference type="ARBA" id="ARBA00005790"/>
    </source>
</evidence>
<dbReference type="InterPro" id="IPR008144">
    <property type="entry name" value="Guanylate_kin-like_dom"/>
</dbReference>
<reference evidence="6" key="1">
    <citation type="submission" date="2021-02" db="EMBL/GenBank/DDBJ databases">
        <title>First Annotated Genome of the Yellow-green Alga Tribonema minus.</title>
        <authorList>
            <person name="Mahan K.M."/>
        </authorList>
    </citation>
    <scope>NUCLEOTIDE SEQUENCE</scope>
    <source>
        <strain evidence="6">UTEX B ZZ1240</strain>
    </source>
</reference>
<keyword evidence="4" id="KW-0732">Signal</keyword>
<dbReference type="OrthoDB" id="6334211at2759"/>
<gene>
    <name evidence="6" type="ORF">JKP88DRAFT_264530</name>
</gene>
<dbReference type="InterPro" id="IPR020590">
    <property type="entry name" value="Guanylate_kinase_CS"/>
</dbReference>
<dbReference type="SMART" id="SM00072">
    <property type="entry name" value="GuKc"/>
    <property type="match status" value="1"/>
</dbReference>
<name>A0A835YPD8_9STRA</name>
<sequence>MPARRGCGRPPCAATLVCISLLVSTVTAFSALNGQTARISRSFIRNSLGARNAPSRLTHACGCRTRHFLALEPGSTETTAAAEPIDSLADNNEPEPQIGDVVRYPGKWADDVSLGEIKGLQYIAARNTWIADVLPLKEIGDGQYARRRGWGTNVEDVEKLRPVRAFYVRSVDAFQVRTNSDDPGDLVYAGPCYNIKDFELPPPPPVDSASAEMSLAEYEALKVRLLRDTLLFGAAGSVAAALAVGIEEGAVFALGAATAAAYVALLGRNADKIGTGGDSTLSAGRSRGSKALDATRLALPVLLVVGLAAIHYIQSPGDVRLFNAVPRNQFAAAMLGFLTSYRLPLLYRELSRAAELDELTGSMPGSLAAGSRLLRQARDKQQSEAMAAVTAGPAGVPVVVVSGPRGLGRDALVDKLATNGGVRLPVWCTTRPQKEGEVEGVDYYFLSPVRFEEEVKGMGERSGFLQVRQHSGESYGLRASEVVKEDVNGAVTVLNADCDLVKQLVTLEGIVIIGVWVSLDSLGAIEARLRAVLTEQEGWATDTDEDRARLDQEVAGRAKQAVEDIEFGVTSNIFEFTIIDTDQEASLGKLQKALAYAR</sequence>
<accession>A0A835YPD8</accession>